<feature type="compositionally biased region" description="Gly residues" evidence="5">
    <location>
        <begin position="19"/>
        <end position="29"/>
    </location>
</feature>
<name>A0ABT7QKU2_9GAMM</name>
<dbReference type="HAMAP" id="MF_01341">
    <property type="entry name" value="Ribosomal_uL15"/>
    <property type="match status" value="1"/>
</dbReference>
<evidence type="ECO:0000256" key="4">
    <source>
        <dbReference type="HAMAP-Rule" id="MF_01341"/>
    </source>
</evidence>
<dbReference type="SUPFAM" id="SSF52080">
    <property type="entry name" value="Ribosomal proteins L15p and L18e"/>
    <property type="match status" value="1"/>
</dbReference>
<keyword evidence="3 4" id="KW-0687">Ribonucleoprotein</keyword>
<keyword evidence="4" id="KW-0699">rRNA-binding</keyword>
<evidence type="ECO:0000259" key="6">
    <source>
        <dbReference type="Pfam" id="PF00828"/>
    </source>
</evidence>
<evidence type="ECO:0000256" key="2">
    <source>
        <dbReference type="ARBA" id="ARBA00022980"/>
    </source>
</evidence>
<keyword evidence="2 4" id="KW-0689">Ribosomal protein</keyword>
<evidence type="ECO:0000256" key="3">
    <source>
        <dbReference type="ARBA" id="ARBA00023274"/>
    </source>
</evidence>
<feature type="compositionally biased region" description="Basic residues" evidence="5">
    <location>
        <begin position="30"/>
        <end position="41"/>
    </location>
</feature>
<dbReference type="Proteomes" id="UP001168167">
    <property type="component" value="Unassembled WGS sequence"/>
</dbReference>
<sequence>MRLNTLQPGDRQKRKRIGRGMGSGTGKTAGKGHKGQRARSGGRRDGSFEGGQMPLHRRVPKRGFRSRMARETMNVRLSALSGYEGDISAETLKKDGIINKNIKRVRLFRSAKDQTSPKILNVVDMSVSKGARAAIEAAGGAIATIKK</sequence>
<dbReference type="GO" id="GO:0005840">
    <property type="term" value="C:ribosome"/>
    <property type="evidence" value="ECO:0007669"/>
    <property type="project" value="UniProtKB-KW"/>
</dbReference>
<gene>
    <name evidence="4 7" type="primary">rplO</name>
    <name evidence="7" type="ORF">NQX30_02875</name>
</gene>
<comment type="subunit">
    <text evidence="4">Part of the 50S ribosomal subunit.</text>
</comment>
<dbReference type="NCBIfam" id="TIGR01071">
    <property type="entry name" value="rplO_bact"/>
    <property type="match status" value="1"/>
</dbReference>
<accession>A0ABT7QKU2</accession>
<dbReference type="Pfam" id="PF00828">
    <property type="entry name" value="Ribosomal_L27A"/>
    <property type="match status" value="1"/>
</dbReference>
<dbReference type="PANTHER" id="PTHR12934:SF11">
    <property type="entry name" value="LARGE RIBOSOMAL SUBUNIT PROTEIN UL15M"/>
    <property type="match status" value="1"/>
</dbReference>
<reference evidence="7" key="1">
    <citation type="submission" date="2022-08" db="EMBL/GenBank/DDBJ databases">
        <authorList>
            <person name="Dzunkova M."/>
            <person name="La Clair J."/>
            <person name="Tyml T."/>
            <person name="Doud D."/>
            <person name="Schulz F."/>
            <person name="Piquer S."/>
            <person name="Porcel Sanchis D."/>
            <person name="Osborn A."/>
            <person name="Robinson D."/>
            <person name="Louie K.B."/>
            <person name="Bowen B.P."/>
            <person name="Bowers R."/>
            <person name="Lee J."/>
            <person name="Arnau Llombart V."/>
            <person name="Diaz Villanueva W."/>
            <person name="Gosliner T."/>
            <person name="Northen T."/>
            <person name="Cheng J.-F."/>
            <person name="Burkart M.D."/>
            <person name="Woyke T."/>
        </authorList>
    </citation>
    <scope>NUCLEOTIDE SEQUENCE</scope>
    <source>
        <strain evidence="7">Df01</strain>
    </source>
</reference>
<feature type="compositionally biased region" description="Basic residues" evidence="5">
    <location>
        <begin position="55"/>
        <end position="64"/>
    </location>
</feature>
<dbReference type="InterPro" id="IPR021131">
    <property type="entry name" value="Ribosomal_uL15/eL18"/>
</dbReference>
<evidence type="ECO:0000256" key="1">
    <source>
        <dbReference type="ARBA" id="ARBA00007320"/>
    </source>
</evidence>
<evidence type="ECO:0000313" key="7">
    <source>
        <dbReference type="EMBL" id="MDM5147317.1"/>
    </source>
</evidence>
<keyword evidence="8" id="KW-1185">Reference proteome</keyword>
<comment type="function">
    <text evidence="4">Binds to the 23S rRNA.</text>
</comment>
<dbReference type="InterPro" id="IPR036227">
    <property type="entry name" value="Ribosomal_uL15/eL18_sf"/>
</dbReference>
<evidence type="ECO:0000256" key="5">
    <source>
        <dbReference type="SAM" id="MobiDB-lite"/>
    </source>
</evidence>
<evidence type="ECO:0000313" key="8">
    <source>
        <dbReference type="Proteomes" id="UP001168167"/>
    </source>
</evidence>
<dbReference type="EMBL" id="JANQAO010000001">
    <property type="protein sequence ID" value="MDM5147317.1"/>
    <property type="molecule type" value="Genomic_DNA"/>
</dbReference>
<proteinExistence type="inferred from homology"/>
<dbReference type="Gene3D" id="3.100.10.10">
    <property type="match status" value="1"/>
</dbReference>
<feature type="region of interest" description="Disordered" evidence="5">
    <location>
        <begin position="1"/>
        <end position="64"/>
    </location>
</feature>
<dbReference type="InterPro" id="IPR005749">
    <property type="entry name" value="Ribosomal_uL15_bac-type"/>
</dbReference>
<reference evidence="7" key="2">
    <citation type="journal article" date="2023" name="Microbiome">
        <title>Synthase-selected sorting approach identifies a beta-lactone synthase in a nudibranch symbiotic bacterium.</title>
        <authorList>
            <person name="Dzunkova M."/>
            <person name="La Clair J.J."/>
            <person name="Tyml T."/>
            <person name="Doud D."/>
            <person name="Schulz F."/>
            <person name="Piquer-Esteban S."/>
            <person name="Porcel Sanchis D."/>
            <person name="Osborn A."/>
            <person name="Robinson D."/>
            <person name="Louie K.B."/>
            <person name="Bowen B.P."/>
            <person name="Bowers R.M."/>
            <person name="Lee J."/>
            <person name="Arnau V."/>
            <person name="Diaz-Villanueva W."/>
            <person name="Stepanauskas R."/>
            <person name="Gosliner T."/>
            <person name="Date S.V."/>
            <person name="Northen T.R."/>
            <person name="Cheng J.F."/>
            <person name="Burkart M.D."/>
            <person name="Woyke T."/>
        </authorList>
    </citation>
    <scope>NUCLEOTIDE SEQUENCE</scope>
    <source>
        <strain evidence="7">Df01</strain>
    </source>
</reference>
<comment type="similarity">
    <text evidence="1 4">Belongs to the universal ribosomal protein uL15 family.</text>
</comment>
<protein>
    <recommendedName>
        <fullName evidence="4">Large ribosomal subunit protein uL15</fullName>
    </recommendedName>
</protein>
<keyword evidence="4" id="KW-0694">RNA-binding</keyword>
<comment type="caution">
    <text evidence="7">The sequence shown here is derived from an EMBL/GenBank/DDBJ whole genome shotgun (WGS) entry which is preliminary data.</text>
</comment>
<dbReference type="PANTHER" id="PTHR12934">
    <property type="entry name" value="50S RIBOSOMAL PROTEIN L15"/>
    <property type="match status" value="1"/>
</dbReference>
<dbReference type="InterPro" id="IPR030878">
    <property type="entry name" value="Ribosomal_uL15"/>
</dbReference>
<organism evidence="7 8">
    <name type="scientific">Candidatus Doriopsillibacter californiensis</name>
    <dbReference type="NCBI Taxonomy" id="2970740"/>
    <lineage>
        <taxon>Bacteria</taxon>
        <taxon>Pseudomonadati</taxon>
        <taxon>Pseudomonadota</taxon>
        <taxon>Gammaproteobacteria</taxon>
        <taxon>Candidatus Tethybacterales</taxon>
        <taxon>Candidatus Persebacteraceae</taxon>
        <taxon>Candidatus Doriopsillibacter</taxon>
    </lineage>
</organism>
<feature type="domain" description="Large ribosomal subunit protein uL15/eL18" evidence="6">
    <location>
        <begin position="85"/>
        <end position="142"/>
    </location>
</feature>